<organism evidence="1 2">
    <name type="scientific">Polysphondylium violaceum</name>
    <dbReference type="NCBI Taxonomy" id="133409"/>
    <lineage>
        <taxon>Eukaryota</taxon>
        <taxon>Amoebozoa</taxon>
        <taxon>Evosea</taxon>
        <taxon>Eumycetozoa</taxon>
        <taxon>Dictyostelia</taxon>
        <taxon>Dictyosteliales</taxon>
        <taxon>Dictyosteliaceae</taxon>
        <taxon>Polysphondylium</taxon>
    </lineage>
</organism>
<accession>A0A8J4PQH5</accession>
<proteinExistence type="predicted"/>
<dbReference type="EMBL" id="AJWJ01000428">
    <property type="protein sequence ID" value="KAF2070955.1"/>
    <property type="molecule type" value="Genomic_DNA"/>
</dbReference>
<name>A0A8J4PQH5_9MYCE</name>
<comment type="caution">
    <text evidence="1">The sequence shown here is derived from an EMBL/GenBank/DDBJ whole genome shotgun (WGS) entry which is preliminary data.</text>
</comment>
<sequence length="168" mass="19731">MMMGSIDTLYRDVFGNVYLSSLIFKCVHQIQINDFSFKYKDIWGVGWMITYGHIGLLRDKIKNDANRLYVCVEELFSIIANYKDISIFIALFELHKTAVLQYMQNNENYRQVIDKVRSLKIFSYLHNNGHLRTLETPPALSDYSIVEYLTKLGYLKISYLRPTDSSFK</sequence>
<gene>
    <name evidence="1" type="ORF">CYY_007728</name>
</gene>
<reference evidence="1" key="1">
    <citation type="submission" date="2020-01" db="EMBL/GenBank/DDBJ databases">
        <title>Development of genomics and gene disruption for Polysphondylium violaceum indicates a role for the polyketide synthase stlB in stalk morphogenesis.</title>
        <authorList>
            <person name="Narita B."/>
            <person name="Kawabe Y."/>
            <person name="Kin K."/>
            <person name="Saito T."/>
            <person name="Gibbs R."/>
            <person name="Kuspa A."/>
            <person name="Muzny D."/>
            <person name="Queller D."/>
            <person name="Richards S."/>
            <person name="Strassman J."/>
            <person name="Sucgang R."/>
            <person name="Worley K."/>
            <person name="Schaap P."/>
        </authorList>
    </citation>
    <scope>NUCLEOTIDE SEQUENCE</scope>
    <source>
        <strain evidence="1">QSvi11</strain>
    </source>
</reference>
<dbReference type="Proteomes" id="UP000695562">
    <property type="component" value="Unassembled WGS sequence"/>
</dbReference>
<protein>
    <submittedName>
        <fullName evidence="1">Uncharacterized protein</fullName>
    </submittedName>
</protein>
<evidence type="ECO:0000313" key="1">
    <source>
        <dbReference type="EMBL" id="KAF2070955.1"/>
    </source>
</evidence>
<dbReference type="AlphaFoldDB" id="A0A8J4PQH5"/>
<dbReference type="PANTHER" id="PTHR31550:SF11">
    <property type="entry name" value="ANKYRIN REPEAT-CONTAINING PROTEIN-RELATED"/>
    <property type="match status" value="1"/>
</dbReference>
<dbReference type="PANTHER" id="PTHR31550">
    <property type="entry name" value="ANKYRIN REPEAT PROTEIN-RELATED-RELATED"/>
    <property type="match status" value="1"/>
</dbReference>
<evidence type="ECO:0000313" key="2">
    <source>
        <dbReference type="Proteomes" id="UP000695562"/>
    </source>
</evidence>
<keyword evidence="2" id="KW-1185">Reference proteome</keyword>